<dbReference type="GO" id="GO:0022857">
    <property type="term" value="F:transmembrane transporter activity"/>
    <property type="evidence" value="ECO:0007669"/>
    <property type="project" value="InterPro"/>
</dbReference>
<keyword evidence="5 7" id="KW-1133">Transmembrane helix</keyword>
<feature type="transmembrane region" description="Helical" evidence="7">
    <location>
        <begin position="288"/>
        <end position="312"/>
    </location>
</feature>
<feature type="transmembrane region" description="Helical" evidence="7">
    <location>
        <begin position="324"/>
        <end position="347"/>
    </location>
</feature>
<feature type="transmembrane region" description="Helical" evidence="7">
    <location>
        <begin position="7"/>
        <end position="26"/>
    </location>
</feature>
<dbReference type="EMBL" id="CP068053">
    <property type="protein sequence ID" value="QQT02717.1"/>
    <property type="molecule type" value="Genomic_DNA"/>
</dbReference>
<feature type="transmembrane region" description="Helical" evidence="7">
    <location>
        <begin position="553"/>
        <end position="570"/>
    </location>
</feature>
<evidence type="ECO:0000256" key="4">
    <source>
        <dbReference type="ARBA" id="ARBA00022692"/>
    </source>
</evidence>
<dbReference type="Pfam" id="PF03176">
    <property type="entry name" value="MMPL"/>
    <property type="match status" value="2"/>
</dbReference>
<feature type="transmembrane region" description="Helical" evidence="7">
    <location>
        <begin position="656"/>
        <end position="677"/>
    </location>
</feature>
<evidence type="ECO:0000256" key="2">
    <source>
        <dbReference type="ARBA" id="ARBA00010157"/>
    </source>
</evidence>
<dbReference type="PANTHER" id="PTHR33406:SF6">
    <property type="entry name" value="MEMBRANE PROTEIN YDGH-RELATED"/>
    <property type="match status" value="1"/>
</dbReference>
<feature type="domain" description="SSD" evidence="8">
    <location>
        <begin position="250"/>
        <end position="345"/>
    </location>
</feature>
<dbReference type="InterPro" id="IPR001036">
    <property type="entry name" value="Acrflvin-R"/>
</dbReference>
<evidence type="ECO:0000256" key="3">
    <source>
        <dbReference type="ARBA" id="ARBA00022475"/>
    </source>
</evidence>
<feature type="domain" description="SSD" evidence="8">
    <location>
        <begin position="582"/>
        <end position="708"/>
    </location>
</feature>
<evidence type="ECO:0000313" key="10">
    <source>
        <dbReference type="Proteomes" id="UP000595254"/>
    </source>
</evidence>
<dbReference type="PROSITE" id="PS50156">
    <property type="entry name" value="SSD"/>
    <property type="match status" value="2"/>
</dbReference>
<name>A0A974NRL3_PERPY</name>
<feature type="transmembrane region" description="Helical" evidence="7">
    <location>
        <begin position="697"/>
        <end position="716"/>
    </location>
</feature>
<dbReference type="SUPFAM" id="SSF82866">
    <property type="entry name" value="Multidrug efflux transporter AcrB transmembrane domain"/>
    <property type="match status" value="2"/>
</dbReference>
<dbReference type="GO" id="GO:0005886">
    <property type="term" value="C:plasma membrane"/>
    <property type="evidence" value="ECO:0007669"/>
    <property type="project" value="UniProtKB-SubCell"/>
</dbReference>
<keyword evidence="4 7" id="KW-0812">Transmembrane</keyword>
<gene>
    <name evidence="9" type="ORF">I6J18_16285</name>
</gene>
<feature type="transmembrane region" description="Helical" evidence="7">
    <location>
        <begin position="610"/>
        <end position="635"/>
    </location>
</feature>
<dbReference type="PANTHER" id="PTHR33406">
    <property type="entry name" value="MEMBRANE PROTEIN MJ1562-RELATED"/>
    <property type="match status" value="1"/>
</dbReference>
<feature type="transmembrane region" description="Helical" evidence="7">
    <location>
        <begin position="215"/>
        <end position="236"/>
    </location>
</feature>
<comment type="subcellular location">
    <subcellularLocation>
        <location evidence="1">Cell membrane</location>
        <topology evidence="1">Multi-pass membrane protein</topology>
    </subcellularLocation>
</comment>
<keyword evidence="6 7" id="KW-0472">Membrane</keyword>
<dbReference type="Proteomes" id="UP000595254">
    <property type="component" value="Chromosome"/>
</dbReference>
<proteinExistence type="inferred from homology"/>
<dbReference type="PRINTS" id="PR00702">
    <property type="entry name" value="ACRIFLAVINRP"/>
</dbReference>
<evidence type="ECO:0000256" key="7">
    <source>
        <dbReference type="SAM" id="Phobius"/>
    </source>
</evidence>
<organism evidence="9 10">
    <name type="scientific">Peribacillus psychrosaccharolyticus</name>
    <name type="common">Bacillus psychrosaccharolyticus</name>
    <dbReference type="NCBI Taxonomy" id="1407"/>
    <lineage>
        <taxon>Bacteria</taxon>
        <taxon>Bacillati</taxon>
        <taxon>Bacillota</taxon>
        <taxon>Bacilli</taxon>
        <taxon>Bacillales</taxon>
        <taxon>Bacillaceae</taxon>
        <taxon>Peribacillus</taxon>
    </lineage>
</organism>
<evidence type="ECO:0000313" key="9">
    <source>
        <dbReference type="EMBL" id="QQT02717.1"/>
    </source>
</evidence>
<evidence type="ECO:0000256" key="6">
    <source>
        <dbReference type="ARBA" id="ARBA00023136"/>
    </source>
</evidence>
<dbReference type="Gene3D" id="1.20.1640.10">
    <property type="entry name" value="Multidrug efflux transporter AcrB transmembrane domain"/>
    <property type="match status" value="2"/>
</dbReference>
<dbReference type="AlphaFoldDB" id="A0A974NRL3"/>
<dbReference type="InterPro" id="IPR004869">
    <property type="entry name" value="MMPL_dom"/>
</dbReference>
<dbReference type="InterPro" id="IPR000731">
    <property type="entry name" value="SSD"/>
</dbReference>
<comment type="similarity">
    <text evidence="2">Belongs to the resistance-nodulation-cell division (RND) (TC 2.A.6) family. MmpL subfamily.</text>
</comment>
<feature type="transmembrane region" description="Helical" evidence="7">
    <location>
        <begin position="577"/>
        <end position="598"/>
    </location>
</feature>
<dbReference type="KEGG" id="ppsr:I6J18_16285"/>
<keyword evidence="3" id="KW-1003">Cell membrane</keyword>
<evidence type="ECO:0000259" key="8">
    <source>
        <dbReference type="PROSITE" id="PS50156"/>
    </source>
</evidence>
<sequence>MVTGKSGRWIVIGIWIALTAILTFTLPSVGEKEVNKTVDLPSDAPSMQADELMEREFPNSSGVPALLTWHREGGLADEDLAAVQELNAELTKNPLPNQSFLPPIDKVPLPALKEFISEDGTTLVQTIFFAEDAGAEELKENLNDIQALVKKQGIGNPFKEDIDSSELSIRVTGPVGISVDATGLFKGADVTLLIGTVLLVLVLLLLIYRSPLLAIIPLIGVGFAYLVTSPILGFMADKGWITVDAQSISIMTVLLFGAGTDYCLFLISHYRTELRKIENKRKALMHAFTDSSGAIAMSGLTIVISLLTLLVAEYGAYTRFAVPFSLSILIMGIAALTLVPAILAVFGRASFFPIIPRTPEMEEERAQKTGKPVKRQKKTNKIGSGIGNLVIKKPWTVVIISVVIFGILGAYSTQVKYTYDILSSFPEDMDSREGFAIISDAYSPGELAPAKIVIDTEGKDIPLTDALKEVDIVETVSDPEEGAINKNLKAYTVKFSINPYSLEAMDKIPAIKTAAESALTNADIKKASDKVWISGQTATQHDNQVTSDKDRTIIIPLIVILIALLLLAYLRSITAMIYLMGTVILSYTAALGLGWFILHNFMGVEAIQGAIPLYAFVFLVALGEDYNIFMVSSIWKKKKSMPIKQAIKEGVSETSGVITSAGIILAATFAVLTTVPIQVLVQFGLITSIGVLMDTFIVRPFLVPALTALLGRYAFWPSKAKMYEGKKEN</sequence>
<evidence type="ECO:0000256" key="5">
    <source>
        <dbReference type="ARBA" id="ARBA00022989"/>
    </source>
</evidence>
<feature type="transmembrane region" description="Helical" evidence="7">
    <location>
        <begin position="395"/>
        <end position="413"/>
    </location>
</feature>
<accession>A0A974NRL3</accession>
<dbReference type="InterPro" id="IPR050545">
    <property type="entry name" value="Mycobact_MmpL"/>
</dbReference>
<feature type="transmembrane region" description="Helical" evidence="7">
    <location>
        <begin position="248"/>
        <end position="267"/>
    </location>
</feature>
<feature type="transmembrane region" description="Helical" evidence="7">
    <location>
        <begin position="190"/>
        <end position="208"/>
    </location>
</feature>
<keyword evidence="10" id="KW-1185">Reference proteome</keyword>
<reference evidence="9 10" key="1">
    <citation type="submission" date="2021-01" db="EMBL/GenBank/DDBJ databases">
        <title>FDA dAtabase for Regulatory Grade micrObial Sequences (FDA-ARGOS): Supporting development and validation of Infectious Disease Dx tests.</title>
        <authorList>
            <person name="Nelson B."/>
            <person name="Plummer A."/>
            <person name="Tallon L."/>
            <person name="Sadzewicz L."/>
            <person name="Zhao X."/>
            <person name="Boylan J."/>
            <person name="Ott S."/>
            <person name="Bowen H."/>
            <person name="Vavikolanu K."/>
            <person name="Mehta A."/>
            <person name="Aluvathingal J."/>
            <person name="Nadendla S."/>
            <person name="Myers T."/>
            <person name="Yan Y."/>
            <person name="Sichtig H."/>
        </authorList>
    </citation>
    <scope>NUCLEOTIDE SEQUENCE [LARGE SCALE GENOMIC DNA]</scope>
    <source>
        <strain evidence="9 10">FDAARGOS_1161</strain>
    </source>
</reference>
<evidence type="ECO:0000256" key="1">
    <source>
        <dbReference type="ARBA" id="ARBA00004651"/>
    </source>
</evidence>
<protein>
    <submittedName>
        <fullName evidence="9">MMPL family transporter</fullName>
    </submittedName>
</protein>